<proteinExistence type="predicted"/>
<dbReference type="Proteomes" id="UP000887565">
    <property type="component" value="Unplaced"/>
</dbReference>
<evidence type="ECO:0000313" key="1">
    <source>
        <dbReference type="Proteomes" id="UP000887565"/>
    </source>
</evidence>
<reference evidence="2" key="1">
    <citation type="submission" date="2022-11" db="UniProtKB">
        <authorList>
            <consortium name="WormBaseParasite"/>
        </authorList>
    </citation>
    <scope>IDENTIFICATION</scope>
</reference>
<keyword evidence="1" id="KW-1185">Reference proteome</keyword>
<evidence type="ECO:0000313" key="2">
    <source>
        <dbReference type="WBParaSite" id="nRc.2.0.1.t15185-RA"/>
    </source>
</evidence>
<dbReference type="WBParaSite" id="nRc.2.0.1.t15185-RA">
    <property type="protein sequence ID" value="nRc.2.0.1.t15185-RA"/>
    <property type="gene ID" value="nRc.2.0.1.g15185"/>
</dbReference>
<organism evidence="1 2">
    <name type="scientific">Romanomermis culicivorax</name>
    <name type="common">Nematode worm</name>
    <dbReference type="NCBI Taxonomy" id="13658"/>
    <lineage>
        <taxon>Eukaryota</taxon>
        <taxon>Metazoa</taxon>
        <taxon>Ecdysozoa</taxon>
        <taxon>Nematoda</taxon>
        <taxon>Enoplea</taxon>
        <taxon>Dorylaimia</taxon>
        <taxon>Mermithida</taxon>
        <taxon>Mermithoidea</taxon>
        <taxon>Mermithidae</taxon>
        <taxon>Romanomermis</taxon>
    </lineage>
</organism>
<accession>A0A915IMZ6</accession>
<dbReference type="AlphaFoldDB" id="A0A915IMZ6"/>
<name>A0A915IMZ6_ROMCU</name>
<sequence>MQRSYKTTRSSPFYRLNFNHYTTEEKIVVAFLTILNCYRGPSPFNDEVPDELTIEKDFSEHNSSSKFLPLLEFDVVELDDCLTSEKCELNKHLNSQNPENITFSENIQNHILLPFNCKISLADTTSVASSLNDKTSGGVGTSDETRRIFCSNSSFSKTTAAIFSSKLANLT</sequence>
<protein>
    <submittedName>
        <fullName evidence="2">Uncharacterized protein</fullName>
    </submittedName>
</protein>